<name>A0A645CWM3_9ZZZZ</name>
<dbReference type="AlphaFoldDB" id="A0A645CWM3"/>
<organism evidence="1">
    <name type="scientific">bioreactor metagenome</name>
    <dbReference type="NCBI Taxonomy" id="1076179"/>
    <lineage>
        <taxon>unclassified sequences</taxon>
        <taxon>metagenomes</taxon>
        <taxon>ecological metagenomes</taxon>
    </lineage>
</organism>
<dbReference type="EMBL" id="VSSQ01030687">
    <property type="protein sequence ID" value="MPM81309.1"/>
    <property type="molecule type" value="Genomic_DNA"/>
</dbReference>
<protein>
    <submittedName>
        <fullName evidence="1">Uncharacterized protein</fullName>
    </submittedName>
</protein>
<gene>
    <name evidence="1" type="ORF">SDC9_128361</name>
</gene>
<comment type="caution">
    <text evidence="1">The sequence shown here is derived from an EMBL/GenBank/DDBJ whole genome shotgun (WGS) entry which is preliminary data.</text>
</comment>
<sequence length="196" mass="21738">MRPGHGFVRREAAVAFTADYFESCQSLNLPLSLIPAHIPEGTEEFASFLIKTKGIQGQQGLFGSHPALPAIFTMLESAVFQCIIHKSIADRTAVLDEARVVWADSKRTKSDQHLRTALAVGRLAAFVTSICTLELRKTQHRLFHSGSYFRLFRVVGKGHQCHGSYIRVGVRRWIGSKCKTSVSKLSGKDEPDIILS</sequence>
<reference evidence="1" key="1">
    <citation type="submission" date="2019-08" db="EMBL/GenBank/DDBJ databases">
        <authorList>
            <person name="Kucharzyk K."/>
            <person name="Murdoch R.W."/>
            <person name="Higgins S."/>
            <person name="Loffler F."/>
        </authorList>
    </citation>
    <scope>NUCLEOTIDE SEQUENCE</scope>
</reference>
<proteinExistence type="predicted"/>
<accession>A0A645CWM3</accession>
<evidence type="ECO:0000313" key="1">
    <source>
        <dbReference type="EMBL" id="MPM81309.1"/>
    </source>
</evidence>